<dbReference type="Proteomes" id="UP000237347">
    <property type="component" value="Unassembled WGS sequence"/>
</dbReference>
<dbReference type="EMBL" id="PKMF04000064">
    <property type="protein sequence ID" value="KAK7853599.1"/>
    <property type="molecule type" value="Genomic_DNA"/>
</dbReference>
<dbReference type="InterPro" id="IPR001360">
    <property type="entry name" value="Glyco_hydro_1"/>
</dbReference>
<evidence type="ECO:0000313" key="3">
    <source>
        <dbReference type="Proteomes" id="UP000237347"/>
    </source>
</evidence>
<organism evidence="2 3">
    <name type="scientific">Quercus suber</name>
    <name type="common">Cork oak</name>
    <dbReference type="NCBI Taxonomy" id="58331"/>
    <lineage>
        <taxon>Eukaryota</taxon>
        <taxon>Viridiplantae</taxon>
        <taxon>Streptophyta</taxon>
        <taxon>Embryophyta</taxon>
        <taxon>Tracheophyta</taxon>
        <taxon>Spermatophyta</taxon>
        <taxon>Magnoliopsida</taxon>
        <taxon>eudicotyledons</taxon>
        <taxon>Gunneridae</taxon>
        <taxon>Pentapetalae</taxon>
        <taxon>rosids</taxon>
        <taxon>fabids</taxon>
        <taxon>Fagales</taxon>
        <taxon>Fagaceae</taxon>
        <taxon>Quercus</taxon>
    </lineage>
</organism>
<sequence length="130" mass="14990">MGQENLRISSGQKEGESGLTLCGDEWVVPKSPLLPSGKSEMMTQLRQKNILIKDCSNGDVAINQYHWYKLYIPGRCWDYERDGFRCIQILNIIVLSTTNLQPFVTLFYWDLPQALEDEYGGVVFNYLFKT</sequence>
<comment type="similarity">
    <text evidence="1">Belongs to the glycosyl hydrolase 1 family.</text>
</comment>
<dbReference type="GO" id="GO:0004553">
    <property type="term" value="F:hydrolase activity, hydrolyzing O-glycosyl compounds"/>
    <property type="evidence" value="ECO:0007669"/>
    <property type="project" value="InterPro"/>
</dbReference>
<reference evidence="2 3" key="1">
    <citation type="journal article" date="2018" name="Sci. Data">
        <title>The draft genome sequence of cork oak.</title>
        <authorList>
            <person name="Ramos A.M."/>
            <person name="Usie A."/>
            <person name="Barbosa P."/>
            <person name="Barros P.M."/>
            <person name="Capote T."/>
            <person name="Chaves I."/>
            <person name="Simoes F."/>
            <person name="Abreu I."/>
            <person name="Carrasquinho I."/>
            <person name="Faro C."/>
            <person name="Guimaraes J.B."/>
            <person name="Mendonca D."/>
            <person name="Nobrega F."/>
            <person name="Rodrigues L."/>
            <person name="Saibo N.J.M."/>
            <person name="Varela M.C."/>
            <person name="Egas C."/>
            <person name="Matos J."/>
            <person name="Miguel C.M."/>
            <person name="Oliveira M.M."/>
            <person name="Ricardo C.P."/>
            <person name="Goncalves S."/>
        </authorList>
    </citation>
    <scope>NUCLEOTIDE SEQUENCE [LARGE SCALE GENOMIC DNA]</scope>
    <source>
        <strain evidence="3">cv. HL8</strain>
    </source>
</reference>
<accession>A0AAW0LQ60</accession>
<name>A0AAW0LQ60_QUESU</name>
<dbReference type="InterPro" id="IPR017853">
    <property type="entry name" value="GH"/>
</dbReference>
<evidence type="ECO:0000256" key="1">
    <source>
        <dbReference type="ARBA" id="ARBA00010838"/>
    </source>
</evidence>
<proteinExistence type="inferred from homology"/>
<comment type="caution">
    <text evidence="2">The sequence shown here is derived from an EMBL/GenBank/DDBJ whole genome shotgun (WGS) entry which is preliminary data.</text>
</comment>
<dbReference type="AlphaFoldDB" id="A0AAW0LQ60"/>
<dbReference type="SUPFAM" id="SSF51445">
    <property type="entry name" value="(Trans)glycosidases"/>
    <property type="match status" value="1"/>
</dbReference>
<dbReference type="Gene3D" id="3.20.20.80">
    <property type="entry name" value="Glycosidases"/>
    <property type="match status" value="1"/>
</dbReference>
<protein>
    <submittedName>
        <fullName evidence="2">Non-cyanogenic beta-glucosidase</fullName>
    </submittedName>
</protein>
<dbReference type="GO" id="GO:0005975">
    <property type="term" value="P:carbohydrate metabolic process"/>
    <property type="evidence" value="ECO:0007669"/>
    <property type="project" value="InterPro"/>
</dbReference>
<dbReference type="Pfam" id="PF00232">
    <property type="entry name" value="Glyco_hydro_1"/>
    <property type="match status" value="1"/>
</dbReference>
<evidence type="ECO:0000313" key="2">
    <source>
        <dbReference type="EMBL" id="KAK7853599.1"/>
    </source>
</evidence>
<keyword evidence="3" id="KW-1185">Reference proteome</keyword>
<gene>
    <name evidence="2" type="primary">BGLS_0</name>
    <name evidence="2" type="ORF">CFP56_035517</name>
</gene>